<feature type="domain" description="AMP-binding enzyme C-terminal" evidence="7">
    <location>
        <begin position="652"/>
        <end position="730"/>
    </location>
</feature>
<dbReference type="AlphaFoldDB" id="A0AAW1NRW8"/>
<dbReference type="InterPro" id="IPR032387">
    <property type="entry name" value="ACAS_N"/>
</dbReference>
<dbReference type="GO" id="GO:0005524">
    <property type="term" value="F:ATP binding"/>
    <property type="evidence" value="ECO:0007669"/>
    <property type="project" value="UniProtKB-UniRule"/>
</dbReference>
<evidence type="ECO:0000256" key="1">
    <source>
        <dbReference type="ARBA" id="ARBA00006432"/>
    </source>
</evidence>
<dbReference type="GO" id="GO:0019427">
    <property type="term" value="P:acetyl-CoA biosynthetic process from acetate"/>
    <property type="evidence" value="ECO:0007669"/>
    <property type="project" value="InterPro"/>
</dbReference>
<dbReference type="FunFam" id="3.30.300.30:FF:000004">
    <property type="entry name" value="Acetyl-coenzyme A synthetase"/>
    <property type="match status" value="1"/>
</dbReference>
<accession>A0AAW1NRW8</accession>
<evidence type="ECO:0000259" key="7">
    <source>
        <dbReference type="Pfam" id="PF13193"/>
    </source>
</evidence>
<keyword evidence="2 5" id="KW-0436">Ligase</keyword>
<dbReference type="FunFam" id="3.40.50.12780:FF:000001">
    <property type="entry name" value="Acetyl-coenzyme A synthetase"/>
    <property type="match status" value="1"/>
</dbReference>
<sequence>MVENKSAQRYAEGVHGTMVLALHCLARLTLPKGCIPLQQRFGAFSKRLPLFMLCTSAQCLPLHTRTGSPSCLSLHPHCALSAHRTAGTRSFLSRAWELSEQPLKKLVRRPLRLRLEAGAHEPMEPVSTPYQHSLLKDRSQYDAEWRRSVEDPAGFWGDMASNYHWEQQFETNHQSENFDVRKGKIFQKWFRGGKTNLTYNCLDRHIERGLGDSPALLWEGNEPGTDKVLTYKQVHAAVCQLANWLKANGITKGDAVAIYLPMLPELPIAMLACARIGAVHSVIFGGFSSDALASRVKNCEAKVVITATGGMRGKKAIPLKRIVDKGLAKVSGLVSKVLVYKNPDVPECDWTDGRDVWWQDELASQSTDCAVEWVESEHPLFTLYTSGSTGQPKGVLHTTGGYMLMAGTTTRYVFDLQPGDVYWCTADCGWITGHTYLTYGPLLNGAASVVFEGQPTYPDAGRVWAIVQKYKVKQLYTAPTLIRALINAGDQWVTKYDRSSLAILGTVGEPINPIAWQWYHEVVGEGRCPIVDTYWQTETGAHIITPLPGVWPQPPGCASLPFFGVQPVMLNEKGEELQGAGEGFLAVKASWPSTLRTLFGDHARYETTYFQPFKGYYFTGDGTRRDKEGRYWITGRVDDVINVSGHRIGTAEVEAALTEHPGCSEAAVVGIEHAVKGQGLYAYITLKEGHEYTDALKKELVNIVRSQIGAFAAPDVIHWAPGLPKTRSGKIMRRVLRKIAAKEESELGDTSTLADPAVVDALIANRP</sequence>
<dbReference type="InterPro" id="IPR000873">
    <property type="entry name" value="AMP-dep_synth/lig_dom"/>
</dbReference>
<feature type="domain" description="Acetyl-coenzyme A synthetase N-terminal" evidence="8">
    <location>
        <begin position="141"/>
        <end position="201"/>
    </location>
</feature>
<dbReference type="NCBIfam" id="NF001208">
    <property type="entry name" value="PRK00174.1"/>
    <property type="match status" value="1"/>
</dbReference>
<dbReference type="GO" id="GO:0003987">
    <property type="term" value="F:acetate-CoA ligase activity"/>
    <property type="evidence" value="ECO:0007669"/>
    <property type="project" value="UniProtKB-UniRule"/>
</dbReference>
<dbReference type="Pfam" id="PF13193">
    <property type="entry name" value="AMP-binding_C"/>
    <property type="match status" value="1"/>
</dbReference>
<reference evidence="9 10" key="1">
    <citation type="journal article" date="2024" name="Nat. Commun.">
        <title>Phylogenomics reveals the evolutionary origins of lichenization in chlorophyte algae.</title>
        <authorList>
            <person name="Puginier C."/>
            <person name="Libourel C."/>
            <person name="Otte J."/>
            <person name="Skaloud P."/>
            <person name="Haon M."/>
            <person name="Grisel S."/>
            <person name="Petersen M."/>
            <person name="Berrin J.G."/>
            <person name="Delaux P.M."/>
            <person name="Dal Grande F."/>
            <person name="Keller J."/>
        </authorList>
    </citation>
    <scope>NUCLEOTIDE SEQUENCE [LARGE SCALE GENOMIC DNA]</scope>
    <source>
        <strain evidence="9 10">SAG 2036</strain>
    </source>
</reference>
<evidence type="ECO:0000259" key="6">
    <source>
        <dbReference type="Pfam" id="PF00501"/>
    </source>
</evidence>
<dbReference type="InterPro" id="IPR045851">
    <property type="entry name" value="AMP-bd_C_sf"/>
</dbReference>
<dbReference type="Gene3D" id="3.40.50.12780">
    <property type="entry name" value="N-terminal domain of ligase-like"/>
    <property type="match status" value="1"/>
</dbReference>
<gene>
    <name evidence="9" type="ORF">WJX73_005402</name>
</gene>
<comment type="caution">
    <text evidence="9">The sequence shown here is derived from an EMBL/GenBank/DDBJ whole genome shotgun (WGS) entry which is preliminary data.</text>
</comment>
<dbReference type="NCBIfam" id="TIGR02188">
    <property type="entry name" value="Ac_CoA_lig_AcsA"/>
    <property type="match status" value="1"/>
</dbReference>
<dbReference type="CDD" id="cd05966">
    <property type="entry name" value="ACS"/>
    <property type="match status" value="1"/>
</dbReference>
<keyword evidence="10" id="KW-1185">Reference proteome</keyword>
<dbReference type="Pfam" id="PF16177">
    <property type="entry name" value="ACAS_N"/>
    <property type="match status" value="1"/>
</dbReference>
<dbReference type="InterPro" id="IPR042099">
    <property type="entry name" value="ANL_N_sf"/>
</dbReference>
<feature type="domain" description="AMP-dependent synthetase/ligase" evidence="6">
    <location>
        <begin position="211"/>
        <end position="588"/>
    </location>
</feature>
<evidence type="ECO:0000259" key="8">
    <source>
        <dbReference type="Pfam" id="PF16177"/>
    </source>
</evidence>
<dbReference type="Pfam" id="PF00501">
    <property type="entry name" value="AMP-binding"/>
    <property type="match status" value="1"/>
</dbReference>
<dbReference type="Gene3D" id="3.30.300.30">
    <property type="match status" value="1"/>
</dbReference>
<proteinExistence type="inferred from homology"/>
<dbReference type="PANTHER" id="PTHR24095:SF14">
    <property type="entry name" value="ACETYL-COENZYME A SYNTHETASE 1"/>
    <property type="match status" value="1"/>
</dbReference>
<name>A0AAW1NRW8_9CHLO</name>
<comment type="catalytic activity">
    <reaction evidence="5">
        <text>acetate + ATP + CoA = acetyl-CoA + AMP + diphosphate</text>
        <dbReference type="Rhea" id="RHEA:23176"/>
        <dbReference type="ChEBI" id="CHEBI:30089"/>
        <dbReference type="ChEBI" id="CHEBI:30616"/>
        <dbReference type="ChEBI" id="CHEBI:33019"/>
        <dbReference type="ChEBI" id="CHEBI:57287"/>
        <dbReference type="ChEBI" id="CHEBI:57288"/>
        <dbReference type="ChEBI" id="CHEBI:456215"/>
        <dbReference type="EC" id="6.2.1.1"/>
    </reaction>
</comment>
<evidence type="ECO:0000256" key="3">
    <source>
        <dbReference type="ARBA" id="ARBA00022741"/>
    </source>
</evidence>
<evidence type="ECO:0000256" key="5">
    <source>
        <dbReference type="RuleBase" id="RU361147"/>
    </source>
</evidence>
<dbReference type="GO" id="GO:0016208">
    <property type="term" value="F:AMP binding"/>
    <property type="evidence" value="ECO:0007669"/>
    <property type="project" value="InterPro"/>
</dbReference>
<dbReference type="EC" id="6.2.1.1" evidence="5"/>
<evidence type="ECO:0000256" key="2">
    <source>
        <dbReference type="ARBA" id="ARBA00022598"/>
    </source>
</evidence>
<comment type="similarity">
    <text evidence="1 5">Belongs to the ATP-dependent AMP-binding enzyme family.</text>
</comment>
<dbReference type="EMBL" id="JALJOQ010000165">
    <property type="protein sequence ID" value="KAK9792268.1"/>
    <property type="molecule type" value="Genomic_DNA"/>
</dbReference>
<dbReference type="Proteomes" id="UP001465755">
    <property type="component" value="Unassembled WGS sequence"/>
</dbReference>
<dbReference type="InterPro" id="IPR025110">
    <property type="entry name" value="AMP-bd_C"/>
</dbReference>
<evidence type="ECO:0000313" key="10">
    <source>
        <dbReference type="Proteomes" id="UP001465755"/>
    </source>
</evidence>
<evidence type="ECO:0000256" key="4">
    <source>
        <dbReference type="ARBA" id="ARBA00022840"/>
    </source>
</evidence>
<dbReference type="InterPro" id="IPR011904">
    <property type="entry name" value="Ac_CoA_lig"/>
</dbReference>
<protein>
    <recommendedName>
        <fullName evidence="5">Acetyl-coenzyme A synthetase</fullName>
        <ecNumber evidence="5">6.2.1.1</ecNumber>
    </recommendedName>
</protein>
<keyword evidence="4 5" id="KW-0067">ATP-binding</keyword>
<organism evidence="9 10">
    <name type="scientific">Symbiochloris irregularis</name>
    <dbReference type="NCBI Taxonomy" id="706552"/>
    <lineage>
        <taxon>Eukaryota</taxon>
        <taxon>Viridiplantae</taxon>
        <taxon>Chlorophyta</taxon>
        <taxon>core chlorophytes</taxon>
        <taxon>Trebouxiophyceae</taxon>
        <taxon>Trebouxiales</taxon>
        <taxon>Trebouxiaceae</taxon>
        <taxon>Symbiochloris</taxon>
    </lineage>
</organism>
<dbReference type="PANTHER" id="PTHR24095">
    <property type="entry name" value="ACETYL-COENZYME A SYNTHETASE"/>
    <property type="match status" value="1"/>
</dbReference>
<evidence type="ECO:0000313" key="9">
    <source>
        <dbReference type="EMBL" id="KAK9792268.1"/>
    </source>
</evidence>
<keyword evidence="3 5" id="KW-0547">Nucleotide-binding</keyword>
<dbReference type="SUPFAM" id="SSF56801">
    <property type="entry name" value="Acetyl-CoA synthetase-like"/>
    <property type="match status" value="1"/>
</dbReference>